<dbReference type="GO" id="GO:0051016">
    <property type="term" value="P:barbed-end actin filament capping"/>
    <property type="evidence" value="ECO:0007669"/>
    <property type="project" value="TreeGrafter"/>
</dbReference>
<dbReference type="PANTHER" id="PTHR11977">
    <property type="entry name" value="VILLIN"/>
    <property type="match status" value="1"/>
</dbReference>
<gene>
    <name evidence="4" type="ORF">ElyMa_001108900</name>
</gene>
<dbReference type="InterPro" id="IPR007123">
    <property type="entry name" value="Gelsolin-like_dom"/>
</dbReference>
<dbReference type="GO" id="GO:0008154">
    <property type="term" value="P:actin polymerization or depolymerization"/>
    <property type="evidence" value="ECO:0007669"/>
    <property type="project" value="TreeGrafter"/>
</dbReference>
<evidence type="ECO:0000256" key="1">
    <source>
        <dbReference type="ARBA" id="ARBA00022737"/>
    </source>
</evidence>
<feature type="compositionally biased region" description="Basic and acidic residues" evidence="2">
    <location>
        <begin position="162"/>
        <end position="172"/>
    </location>
</feature>
<sequence>MTRCILDTKQKRNSSKLEWDLHFWLGKDTSQDEKGVAAYKTVELDDSLGGGPVQYREVQEHESKRFLSYFKHGIKYLDGGVESGFRKIERGKYVTRLMHVKGKRNIRVKQAAEVARRIKDEERGGKSAVRIIEEKEEKEEEEGEEESIKQQEDKEQEQEQEESIKQQEYKEQEQEEKEEGNNKQQEDKEQEQEEDQSWETDPAFYKALGSQGPIKTADQADDDNEFERKSLEETKLYR</sequence>
<dbReference type="GO" id="GO:0051014">
    <property type="term" value="P:actin filament severing"/>
    <property type="evidence" value="ECO:0007669"/>
    <property type="project" value="TreeGrafter"/>
</dbReference>
<name>A0AAV4HWB2_9GAST</name>
<dbReference type="GO" id="GO:0005737">
    <property type="term" value="C:cytoplasm"/>
    <property type="evidence" value="ECO:0007669"/>
    <property type="project" value="TreeGrafter"/>
</dbReference>
<feature type="region of interest" description="Disordered" evidence="2">
    <location>
        <begin position="120"/>
        <end position="238"/>
    </location>
</feature>
<dbReference type="Proteomes" id="UP000762676">
    <property type="component" value="Unassembled WGS sequence"/>
</dbReference>
<feature type="compositionally biased region" description="Acidic residues" evidence="2">
    <location>
        <begin position="188"/>
        <end position="198"/>
    </location>
</feature>
<dbReference type="SMART" id="SM00262">
    <property type="entry name" value="GEL"/>
    <property type="match status" value="1"/>
</dbReference>
<dbReference type="EMBL" id="BMAT01002211">
    <property type="protein sequence ID" value="GFS01870.1"/>
    <property type="molecule type" value="Genomic_DNA"/>
</dbReference>
<proteinExistence type="predicted"/>
<dbReference type="InterPro" id="IPR007122">
    <property type="entry name" value="Villin/Gelsolin"/>
</dbReference>
<comment type="caution">
    <text evidence="4">The sequence shown here is derived from an EMBL/GenBank/DDBJ whole genome shotgun (WGS) entry which is preliminary data.</text>
</comment>
<evidence type="ECO:0000313" key="5">
    <source>
        <dbReference type="Proteomes" id="UP000762676"/>
    </source>
</evidence>
<protein>
    <submittedName>
        <fullName evidence="4">Gelsolin</fullName>
    </submittedName>
</protein>
<dbReference type="PANTHER" id="PTHR11977:SF123">
    <property type="entry name" value="GELSOLIN"/>
    <property type="match status" value="1"/>
</dbReference>
<evidence type="ECO:0000313" key="4">
    <source>
        <dbReference type="EMBL" id="GFS01870.1"/>
    </source>
</evidence>
<accession>A0AAV4HWB2</accession>
<dbReference type="Gene3D" id="3.40.20.10">
    <property type="entry name" value="Severin"/>
    <property type="match status" value="1"/>
</dbReference>
<dbReference type="SUPFAM" id="SSF55753">
    <property type="entry name" value="Actin depolymerizing proteins"/>
    <property type="match status" value="1"/>
</dbReference>
<feature type="compositionally biased region" description="Basic and acidic residues" evidence="2">
    <location>
        <begin position="120"/>
        <end position="135"/>
    </location>
</feature>
<dbReference type="GO" id="GO:0051015">
    <property type="term" value="F:actin filament binding"/>
    <property type="evidence" value="ECO:0007669"/>
    <property type="project" value="InterPro"/>
</dbReference>
<keyword evidence="1" id="KW-0677">Repeat</keyword>
<reference evidence="4 5" key="1">
    <citation type="journal article" date="2021" name="Elife">
        <title>Chloroplast acquisition without the gene transfer in kleptoplastic sea slugs, Plakobranchus ocellatus.</title>
        <authorList>
            <person name="Maeda T."/>
            <person name="Takahashi S."/>
            <person name="Yoshida T."/>
            <person name="Shimamura S."/>
            <person name="Takaki Y."/>
            <person name="Nagai Y."/>
            <person name="Toyoda A."/>
            <person name="Suzuki Y."/>
            <person name="Arimoto A."/>
            <person name="Ishii H."/>
            <person name="Satoh N."/>
            <person name="Nishiyama T."/>
            <person name="Hasebe M."/>
            <person name="Maruyama T."/>
            <person name="Minagawa J."/>
            <person name="Obokata J."/>
            <person name="Shigenobu S."/>
        </authorList>
    </citation>
    <scope>NUCLEOTIDE SEQUENCE [LARGE SCALE GENOMIC DNA]</scope>
</reference>
<evidence type="ECO:0000256" key="2">
    <source>
        <dbReference type="SAM" id="MobiDB-lite"/>
    </source>
</evidence>
<feature type="domain" description="Gelsolin-like" evidence="3">
    <location>
        <begin position="5"/>
        <end position="67"/>
    </location>
</feature>
<feature type="compositionally biased region" description="Basic and acidic residues" evidence="2">
    <location>
        <begin position="226"/>
        <end position="238"/>
    </location>
</feature>
<organism evidence="4 5">
    <name type="scientific">Elysia marginata</name>
    <dbReference type="NCBI Taxonomy" id="1093978"/>
    <lineage>
        <taxon>Eukaryota</taxon>
        <taxon>Metazoa</taxon>
        <taxon>Spiralia</taxon>
        <taxon>Lophotrochozoa</taxon>
        <taxon>Mollusca</taxon>
        <taxon>Gastropoda</taxon>
        <taxon>Heterobranchia</taxon>
        <taxon>Euthyneura</taxon>
        <taxon>Panpulmonata</taxon>
        <taxon>Sacoglossa</taxon>
        <taxon>Placobranchoidea</taxon>
        <taxon>Plakobranchidae</taxon>
        <taxon>Elysia</taxon>
    </lineage>
</organism>
<feature type="compositionally biased region" description="Acidic residues" evidence="2">
    <location>
        <begin position="136"/>
        <end position="145"/>
    </location>
</feature>
<keyword evidence="5" id="KW-1185">Reference proteome</keyword>
<dbReference type="GO" id="GO:0015629">
    <property type="term" value="C:actin cytoskeleton"/>
    <property type="evidence" value="ECO:0007669"/>
    <property type="project" value="TreeGrafter"/>
</dbReference>
<evidence type="ECO:0000259" key="3">
    <source>
        <dbReference type="Pfam" id="PF00626"/>
    </source>
</evidence>
<dbReference type="AlphaFoldDB" id="A0AAV4HWB2"/>
<dbReference type="Pfam" id="PF00626">
    <property type="entry name" value="Gelsolin"/>
    <property type="match status" value="1"/>
</dbReference>
<dbReference type="GO" id="GO:0005546">
    <property type="term" value="F:phosphatidylinositol-4,5-bisphosphate binding"/>
    <property type="evidence" value="ECO:0007669"/>
    <property type="project" value="TreeGrafter"/>
</dbReference>
<dbReference type="InterPro" id="IPR029006">
    <property type="entry name" value="ADF-H/Gelsolin-like_dom_sf"/>
</dbReference>